<dbReference type="GO" id="GO:0005886">
    <property type="term" value="C:plasma membrane"/>
    <property type="evidence" value="ECO:0007669"/>
    <property type="project" value="TreeGrafter"/>
</dbReference>
<dbReference type="InterPro" id="IPR011009">
    <property type="entry name" value="Kinase-like_dom_sf"/>
</dbReference>
<evidence type="ECO:0000313" key="5">
    <source>
        <dbReference type="EMBL" id="MBA0797914.1"/>
    </source>
</evidence>
<feature type="transmembrane region" description="Helical" evidence="4">
    <location>
        <begin position="6"/>
        <end position="22"/>
    </location>
</feature>
<dbReference type="EMBL" id="JABFAD010000005">
    <property type="protein sequence ID" value="MBA0797914.1"/>
    <property type="molecule type" value="Genomic_DNA"/>
</dbReference>
<name>A0A7J9GLC9_9ROSI</name>
<dbReference type="GO" id="GO:0007166">
    <property type="term" value="P:cell surface receptor signaling pathway"/>
    <property type="evidence" value="ECO:0007669"/>
    <property type="project" value="InterPro"/>
</dbReference>
<dbReference type="GO" id="GO:0004674">
    <property type="term" value="F:protein serine/threonine kinase activity"/>
    <property type="evidence" value="ECO:0007669"/>
    <property type="project" value="TreeGrafter"/>
</dbReference>
<evidence type="ECO:0008006" key="7">
    <source>
        <dbReference type="Google" id="ProtNLM"/>
    </source>
</evidence>
<dbReference type="OrthoDB" id="4062651at2759"/>
<protein>
    <recommendedName>
        <fullName evidence="7">Protein kinase domain-containing protein</fullName>
    </recommendedName>
</protein>
<evidence type="ECO:0000256" key="3">
    <source>
        <dbReference type="SAM" id="MobiDB-lite"/>
    </source>
</evidence>
<evidence type="ECO:0000256" key="1">
    <source>
        <dbReference type="ARBA" id="ARBA00022741"/>
    </source>
</evidence>
<dbReference type="PANTHER" id="PTHR27005:SF468">
    <property type="entry name" value="OS01G0310500 PROTEIN"/>
    <property type="match status" value="1"/>
</dbReference>
<dbReference type="Gene3D" id="3.30.200.20">
    <property type="entry name" value="Phosphorylase Kinase, domain 1"/>
    <property type="match status" value="1"/>
</dbReference>
<feature type="region of interest" description="Disordered" evidence="3">
    <location>
        <begin position="171"/>
        <end position="212"/>
    </location>
</feature>
<accession>A0A7J9GLC9</accession>
<gene>
    <name evidence="5" type="ORF">Gohar_008564</name>
</gene>
<proteinExistence type="predicted"/>
<feature type="compositionally biased region" description="Polar residues" evidence="3">
    <location>
        <begin position="182"/>
        <end position="212"/>
    </location>
</feature>
<keyword evidence="6" id="KW-1185">Reference proteome</keyword>
<dbReference type="Proteomes" id="UP000593560">
    <property type="component" value="Unassembled WGS sequence"/>
</dbReference>
<evidence type="ECO:0000256" key="4">
    <source>
        <dbReference type="SAM" id="Phobius"/>
    </source>
</evidence>
<organism evidence="5 6">
    <name type="scientific">Gossypium harknessii</name>
    <dbReference type="NCBI Taxonomy" id="34285"/>
    <lineage>
        <taxon>Eukaryota</taxon>
        <taxon>Viridiplantae</taxon>
        <taxon>Streptophyta</taxon>
        <taxon>Embryophyta</taxon>
        <taxon>Tracheophyta</taxon>
        <taxon>Spermatophyta</taxon>
        <taxon>Magnoliopsida</taxon>
        <taxon>eudicotyledons</taxon>
        <taxon>Gunneridae</taxon>
        <taxon>Pentapetalae</taxon>
        <taxon>rosids</taxon>
        <taxon>malvids</taxon>
        <taxon>Malvales</taxon>
        <taxon>Malvaceae</taxon>
        <taxon>Malvoideae</taxon>
        <taxon>Gossypium</taxon>
    </lineage>
</organism>
<dbReference type="AlphaFoldDB" id="A0A7J9GLC9"/>
<dbReference type="SUPFAM" id="SSF56112">
    <property type="entry name" value="Protein kinase-like (PK-like)"/>
    <property type="match status" value="1"/>
</dbReference>
<reference evidence="5 6" key="1">
    <citation type="journal article" date="2019" name="Genome Biol. Evol.">
        <title>Insights into the evolution of the New World diploid cottons (Gossypium, subgenus Houzingenia) based on genome sequencing.</title>
        <authorList>
            <person name="Grover C.E."/>
            <person name="Arick M.A. 2nd"/>
            <person name="Thrash A."/>
            <person name="Conover J.L."/>
            <person name="Sanders W.S."/>
            <person name="Peterson D.G."/>
            <person name="Frelichowski J.E."/>
            <person name="Scheffler J.A."/>
            <person name="Scheffler B.E."/>
            <person name="Wendel J.F."/>
        </authorList>
    </citation>
    <scope>NUCLEOTIDE SEQUENCE [LARGE SCALE GENOMIC DNA]</scope>
    <source>
        <strain evidence="5">0</strain>
        <tissue evidence="5">Leaf</tissue>
    </source>
</reference>
<dbReference type="GO" id="GO:0005524">
    <property type="term" value="F:ATP binding"/>
    <property type="evidence" value="ECO:0007669"/>
    <property type="project" value="UniProtKB-KW"/>
</dbReference>
<evidence type="ECO:0000313" key="6">
    <source>
        <dbReference type="Proteomes" id="UP000593560"/>
    </source>
</evidence>
<dbReference type="InterPro" id="IPR045274">
    <property type="entry name" value="WAK-like"/>
</dbReference>
<keyword evidence="4" id="KW-0812">Transmembrane</keyword>
<sequence length="212" mass="24472">MVTTGLSVLVAIVGSSWLFLIRKKRKLFNMKKKFFRRNRGLLLQQEVSEQQISIETVRIYSVEELKNTTKNYDESHIIGKGGFNTVYKGCCLETEVPLLVYEFVSNGTVYEHIHYEDKASLISWEIWRKILDDKVAKERDIEHIKKVYELTKRCLRVKGCCEMIDFGEQCGGNSKSDRQSKYVRQSKSGGQANVTNSLSVRQNGRQSNHQLP</sequence>
<comment type="caution">
    <text evidence="5">The sequence shown here is derived from an EMBL/GenBank/DDBJ whole genome shotgun (WGS) entry which is preliminary data.</text>
</comment>
<keyword evidence="4" id="KW-0472">Membrane</keyword>
<evidence type="ECO:0000256" key="2">
    <source>
        <dbReference type="ARBA" id="ARBA00022840"/>
    </source>
</evidence>
<keyword evidence="1" id="KW-0547">Nucleotide-binding</keyword>
<keyword evidence="4" id="KW-1133">Transmembrane helix</keyword>
<dbReference type="PANTHER" id="PTHR27005">
    <property type="entry name" value="WALL-ASSOCIATED RECEPTOR KINASE-LIKE 21"/>
    <property type="match status" value="1"/>
</dbReference>
<keyword evidence="2" id="KW-0067">ATP-binding</keyword>